<protein>
    <submittedName>
        <fullName evidence="10">Membrane protein YdfJ</fullName>
    </submittedName>
</protein>
<keyword evidence="5 8" id="KW-1133">Transmembrane helix</keyword>
<organism evidence="10 11">
    <name type="scientific">Streptomyces rimosus subsp. rimosus</name>
    <dbReference type="NCBI Taxonomy" id="132474"/>
    <lineage>
        <taxon>Bacteria</taxon>
        <taxon>Bacillati</taxon>
        <taxon>Actinomycetota</taxon>
        <taxon>Actinomycetes</taxon>
        <taxon>Kitasatosporales</taxon>
        <taxon>Streptomycetaceae</taxon>
        <taxon>Streptomyces</taxon>
    </lineage>
</organism>
<keyword evidence="4 8" id="KW-0812">Transmembrane</keyword>
<keyword evidence="6 8" id="KW-0472">Membrane</keyword>
<dbReference type="Pfam" id="PF03176">
    <property type="entry name" value="MMPL"/>
    <property type="match status" value="2"/>
</dbReference>
<feature type="domain" description="Membrane transport protein MMPL" evidence="9">
    <location>
        <begin position="452"/>
        <end position="721"/>
    </location>
</feature>
<gene>
    <name evidence="10" type="primary">ydfJ5</name>
    <name evidence="10" type="ORF">SRIMR7_40680</name>
</gene>
<name>A0ABY3ZF56_STRRM</name>
<dbReference type="InterPro" id="IPR004869">
    <property type="entry name" value="MMPL_dom"/>
</dbReference>
<evidence type="ECO:0000256" key="6">
    <source>
        <dbReference type="ARBA" id="ARBA00023136"/>
    </source>
</evidence>
<feature type="transmembrane region" description="Helical" evidence="8">
    <location>
        <begin position="186"/>
        <end position="211"/>
    </location>
</feature>
<keyword evidence="3" id="KW-1003">Cell membrane</keyword>
<feature type="transmembrane region" description="Helical" evidence="8">
    <location>
        <begin position="541"/>
        <end position="560"/>
    </location>
</feature>
<evidence type="ECO:0000313" key="11">
    <source>
        <dbReference type="Proteomes" id="UP000829494"/>
    </source>
</evidence>
<evidence type="ECO:0000256" key="2">
    <source>
        <dbReference type="ARBA" id="ARBA00010157"/>
    </source>
</evidence>
<feature type="transmembrane region" description="Helical" evidence="8">
    <location>
        <begin position="303"/>
        <end position="326"/>
    </location>
</feature>
<keyword evidence="11" id="KW-1185">Reference proteome</keyword>
<dbReference type="PANTHER" id="PTHR33406">
    <property type="entry name" value="MEMBRANE PROTEIN MJ1562-RELATED"/>
    <property type="match status" value="1"/>
</dbReference>
<feature type="region of interest" description="Disordered" evidence="7">
    <location>
        <begin position="725"/>
        <end position="750"/>
    </location>
</feature>
<evidence type="ECO:0000256" key="4">
    <source>
        <dbReference type="ARBA" id="ARBA00022692"/>
    </source>
</evidence>
<dbReference type="Gene3D" id="1.20.1640.10">
    <property type="entry name" value="Multidrug efflux transporter AcrB transmembrane domain"/>
    <property type="match status" value="2"/>
</dbReference>
<dbReference type="RefSeq" id="WP_003979238.1">
    <property type="nucleotide sequence ID" value="NZ_CP043497.1"/>
</dbReference>
<comment type="subcellular location">
    <subcellularLocation>
        <location evidence="1">Cell membrane</location>
        <topology evidence="1">Multi-pass membrane protein</topology>
    </subcellularLocation>
</comment>
<dbReference type="PANTHER" id="PTHR33406:SF11">
    <property type="entry name" value="MEMBRANE PROTEIN SCO6666-RELATED"/>
    <property type="match status" value="1"/>
</dbReference>
<evidence type="ECO:0000313" key="10">
    <source>
        <dbReference type="EMBL" id="UNZ08485.1"/>
    </source>
</evidence>
<feature type="transmembrane region" description="Helical" evidence="8">
    <location>
        <begin position="277"/>
        <end position="297"/>
    </location>
</feature>
<feature type="transmembrane region" description="Helical" evidence="8">
    <location>
        <begin position="374"/>
        <end position="392"/>
    </location>
</feature>
<comment type="similarity">
    <text evidence="2">Belongs to the resistance-nodulation-cell division (RND) (TC 2.A.6) family. MmpL subfamily.</text>
</comment>
<dbReference type="InterPro" id="IPR050545">
    <property type="entry name" value="Mycobact_MmpL"/>
</dbReference>
<dbReference type="SUPFAM" id="SSF82866">
    <property type="entry name" value="Multidrug efflux transporter AcrB transmembrane domain"/>
    <property type="match status" value="2"/>
</dbReference>
<evidence type="ECO:0000259" key="9">
    <source>
        <dbReference type="Pfam" id="PF03176"/>
    </source>
</evidence>
<sequence length="750" mass="78586">MRSPRCRVPWVILVLAAGLAATCAWFGAAVDGRLSPGGIVPAATEAARADRLLREGFASAPPHLVLVTRVSGAARSVEDRAAAAEGDRLVRRLSADRSVAQVVSYWQAKAPSLRSADRRSALVLVRLHGREQEATAAAGRLMPRMAGRHGPLQVEVTGEAASRAEALRLAGRDQIRAELLALPLTALLLLVVFGSALAALLPVAVGVLAVLGAQAVLRLLTFCTEVAVSATNISSALGFALAVDYSLFLLARYQEEAAAGAEPGTALRTALRTAGRAVLFSAGTVILSLASLLVFPHTILRSIAYGGIAVTAFAALAGLVVLPALLTVLGPRVHRPGVLTRGRRRIRTGPHSGSRAAGLGRWGRMARAVQRRPGLVAVSVTAVLLVFATPFTRVQIGLFDDRVQPASSTVAKAGTVLRHDYRLGAVITPATVVLPHFDPRQHAAEVDAYARRVSLQKSVDRVETATGSYARGVHTPPAGTAASAFASPRGVWLAVATSGEPYSPANRDLARTLRELPAPAPVLVGGPGAVLDDVQRALLSRLPWCLLLAGATLLCLTLLLTRRPVMALTALLLNALSLAASFGALVFVFQEGHLAGLLGGFPVTGTTDVLMPALIFGIAFGLSMDYEIFLLARVCEEYERAPDAATAVVRGLDRTARLFTWAALTLAVVMAALATSDLVMLKIIGVGLALAVLLDATVVRGLLAPAVLALAGRAAWWSPWPRPSTPVPQPLPHRRPLAGPAGTKHPRSDP</sequence>
<feature type="transmembrane region" description="Helical" evidence="8">
    <location>
        <begin position="681"/>
        <end position="703"/>
    </location>
</feature>
<dbReference type="Proteomes" id="UP000829494">
    <property type="component" value="Chromosome"/>
</dbReference>
<evidence type="ECO:0000256" key="5">
    <source>
        <dbReference type="ARBA" id="ARBA00022989"/>
    </source>
</evidence>
<reference evidence="10 11" key="1">
    <citation type="submission" date="2022-03" db="EMBL/GenBank/DDBJ databases">
        <title>Complete genome of Streptomyces rimosus ssp. rimosus R7 (=ATCC 10970).</title>
        <authorList>
            <person name="Beganovic S."/>
            <person name="Ruckert C."/>
            <person name="Busche T."/>
            <person name="Kalinowski J."/>
            <person name="Wittmann C."/>
        </authorList>
    </citation>
    <scope>NUCLEOTIDE SEQUENCE [LARGE SCALE GENOMIC DNA]</scope>
    <source>
        <strain evidence="10 11">R7</strain>
    </source>
</reference>
<evidence type="ECO:0000256" key="7">
    <source>
        <dbReference type="SAM" id="MobiDB-lite"/>
    </source>
</evidence>
<feature type="transmembrane region" description="Helical" evidence="8">
    <location>
        <begin position="609"/>
        <end position="632"/>
    </location>
</feature>
<evidence type="ECO:0000256" key="3">
    <source>
        <dbReference type="ARBA" id="ARBA00022475"/>
    </source>
</evidence>
<dbReference type="EMBL" id="CP094298">
    <property type="protein sequence ID" value="UNZ08485.1"/>
    <property type="molecule type" value="Genomic_DNA"/>
</dbReference>
<proteinExistence type="inferred from homology"/>
<evidence type="ECO:0000256" key="1">
    <source>
        <dbReference type="ARBA" id="ARBA00004651"/>
    </source>
</evidence>
<accession>A0ABY3ZF56</accession>
<feature type="transmembrane region" description="Helical" evidence="8">
    <location>
        <begin position="567"/>
        <end position="589"/>
    </location>
</feature>
<evidence type="ECO:0000256" key="8">
    <source>
        <dbReference type="SAM" id="Phobius"/>
    </source>
</evidence>
<dbReference type="GeneID" id="66852355"/>
<feature type="transmembrane region" description="Helical" evidence="8">
    <location>
        <begin position="658"/>
        <end position="675"/>
    </location>
</feature>
<feature type="domain" description="Membrane transport protein MMPL" evidence="9">
    <location>
        <begin position="41"/>
        <end position="375"/>
    </location>
</feature>